<evidence type="ECO:0000256" key="1">
    <source>
        <dbReference type="SAM" id="MobiDB-lite"/>
    </source>
</evidence>
<feature type="region of interest" description="Disordered" evidence="1">
    <location>
        <begin position="1"/>
        <end position="32"/>
    </location>
</feature>
<feature type="compositionally biased region" description="Polar residues" evidence="1">
    <location>
        <begin position="1"/>
        <end position="13"/>
    </location>
</feature>
<proteinExistence type="predicted"/>
<comment type="caution">
    <text evidence="2">The sequence shown here is derived from an EMBL/GenBank/DDBJ whole genome shotgun (WGS) entry which is preliminary data.</text>
</comment>
<feature type="non-terminal residue" evidence="2">
    <location>
        <position position="1"/>
    </location>
</feature>
<name>A0A699WXP5_TANCI</name>
<protein>
    <submittedName>
        <fullName evidence="2">Uncharacterized protein</fullName>
    </submittedName>
</protein>
<organism evidence="2">
    <name type="scientific">Tanacetum cinerariifolium</name>
    <name type="common">Dalmatian daisy</name>
    <name type="synonym">Chrysanthemum cinerariifolium</name>
    <dbReference type="NCBI Taxonomy" id="118510"/>
    <lineage>
        <taxon>Eukaryota</taxon>
        <taxon>Viridiplantae</taxon>
        <taxon>Streptophyta</taxon>
        <taxon>Embryophyta</taxon>
        <taxon>Tracheophyta</taxon>
        <taxon>Spermatophyta</taxon>
        <taxon>Magnoliopsida</taxon>
        <taxon>eudicotyledons</taxon>
        <taxon>Gunneridae</taxon>
        <taxon>Pentapetalae</taxon>
        <taxon>asterids</taxon>
        <taxon>campanulids</taxon>
        <taxon>Asterales</taxon>
        <taxon>Asteraceae</taxon>
        <taxon>Asteroideae</taxon>
        <taxon>Anthemideae</taxon>
        <taxon>Anthemidinae</taxon>
        <taxon>Tanacetum</taxon>
    </lineage>
</organism>
<evidence type="ECO:0000313" key="2">
    <source>
        <dbReference type="EMBL" id="GFD50336.1"/>
    </source>
</evidence>
<feature type="compositionally biased region" description="Basic and acidic residues" evidence="1">
    <location>
        <begin position="15"/>
        <end position="28"/>
    </location>
</feature>
<accession>A0A699WXP5</accession>
<dbReference type="EMBL" id="BKCJ011756204">
    <property type="protein sequence ID" value="GFD50336.1"/>
    <property type="molecule type" value="Genomic_DNA"/>
</dbReference>
<gene>
    <name evidence="2" type="ORF">Tci_922305</name>
</gene>
<reference evidence="2" key="1">
    <citation type="journal article" date="2019" name="Sci. Rep.">
        <title>Draft genome of Tanacetum cinerariifolium, the natural source of mosquito coil.</title>
        <authorList>
            <person name="Yamashiro T."/>
            <person name="Shiraishi A."/>
            <person name="Satake H."/>
            <person name="Nakayama K."/>
        </authorList>
    </citation>
    <scope>NUCLEOTIDE SEQUENCE</scope>
</reference>
<dbReference type="AlphaFoldDB" id="A0A699WXP5"/>
<sequence length="52" mass="5414">LTTLALDSGQSASADRGESTRYAKPGDKPEDDGQIAAQRLHLSNGLCLGRDG</sequence>